<feature type="compositionally biased region" description="Basic and acidic residues" evidence="1">
    <location>
        <begin position="367"/>
        <end position="378"/>
    </location>
</feature>
<feature type="compositionally biased region" description="Low complexity" evidence="1">
    <location>
        <begin position="106"/>
        <end position="120"/>
    </location>
</feature>
<name>A0A6J4TQ37_9ACTN</name>
<feature type="compositionally biased region" description="Basic and acidic residues" evidence="1">
    <location>
        <begin position="266"/>
        <end position="279"/>
    </location>
</feature>
<feature type="compositionally biased region" description="Basic residues" evidence="1">
    <location>
        <begin position="187"/>
        <end position="198"/>
    </location>
</feature>
<feature type="compositionally biased region" description="Basic residues" evidence="1">
    <location>
        <begin position="464"/>
        <end position="485"/>
    </location>
</feature>
<gene>
    <name evidence="2" type="ORF">AVDCRST_MAG85-3556</name>
</gene>
<sequence length="692" mass="79909">EHEPSPGSPVRRGRARMRGRCSLPRPRRLRSHRSLRVPASVPERLLHGRRGHADRQARRAVAQRHAEEPVRQADRPVRPQPRRRLQPRLDAHREGPRPRHARRLPRLQAPADRRPAPVAAQEVVGRRHQRADAQAPPRLGRDRLEPRGPRRPHPDRPPGQELRRGRALHRRAAQPARGRRRPDPRQRRLRLVPRRHGQGRPGRGHGPGPRPARQGGRPAQGPLPRLGLHDRQRRVDDRPHAVDPRPRVRRPRRHEPRRPQGRGPRPRRDDQPEPARRAPDQGQPGQARRHHRLRQRPDRAQGARAPRRAVLPQRARVPDGLPVPDRRRRQPGPDPRQHHDLRLQLQHPADRRQGAPDALRPRPARPAGRDRLGREPGLRRPVRLHVLRRRLERHGVQGHPERPDRPPGPLAVPDARRPHRAGLPRLPVPRARAHPPGRPGEGPGLPGQDRHERAVLRRQLAGRHLRRRAARHRARPRARRARRPRHELLDPPASQRRLRRLRGGRRRHRHRVRDVRPVPQRARAAVDLHAHPDAVGPRRPERLRRPHDERPAAEHADAQGAAAGRLRRPPGRRRHHRGRGADRRHARAPAAAGAGSRALPRPPVPRRADARDVPGRQVAGRARLRVRRLGRRVLRHRQHAGAMGREHPAARGRRPARERPPDARRQGPEVRVPEERRRDRRRLRRALQGRAV</sequence>
<evidence type="ECO:0000313" key="2">
    <source>
        <dbReference type="EMBL" id="CAA9529651.1"/>
    </source>
</evidence>
<feature type="compositionally biased region" description="Basic residues" evidence="1">
    <location>
        <begin position="565"/>
        <end position="587"/>
    </location>
</feature>
<feature type="compositionally biased region" description="Basic and acidic residues" evidence="1">
    <location>
        <begin position="64"/>
        <end position="77"/>
    </location>
</feature>
<feature type="compositionally biased region" description="Basic and acidic residues" evidence="1">
    <location>
        <begin position="644"/>
        <end position="677"/>
    </location>
</feature>
<protein>
    <submittedName>
        <fullName evidence="2">Uncharacterized protein</fullName>
    </submittedName>
</protein>
<evidence type="ECO:0000256" key="1">
    <source>
        <dbReference type="SAM" id="MobiDB-lite"/>
    </source>
</evidence>
<feature type="compositionally biased region" description="Basic residues" evidence="1">
    <location>
        <begin position="496"/>
        <end position="513"/>
    </location>
</feature>
<feature type="region of interest" description="Disordered" evidence="1">
    <location>
        <begin position="464"/>
        <end position="692"/>
    </location>
</feature>
<feature type="compositionally biased region" description="Basic residues" evidence="1">
    <location>
        <begin position="165"/>
        <end position="180"/>
    </location>
</feature>
<proteinExistence type="predicted"/>
<feature type="compositionally biased region" description="Low complexity" evidence="1">
    <location>
        <begin position="211"/>
        <end position="222"/>
    </location>
</feature>
<dbReference type="AlphaFoldDB" id="A0A6J4TQ37"/>
<feature type="compositionally biased region" description="Low complexity" evidence="1">
    <location>
        <begin position="588"/>
        <end position="599"/>
    </location>
</feature>
<feature type="compositionally biased region" description="Basic and acidic residues" evidence="1">
    <location>
        <begin position="393"/>
        <end position="405"/>
    </location>
</feature>
<feature type="compositionally biased region" description="Basic and acidic residues" evidence="1">
    <location>
        <begin position="335"/>
        <end position="354"/>
    </location>
</feature>
<feature type="compositionally biased region" description="Basic residues" evidence="1">
    <location>
        <begin position="247"/>
        <end position="260"/>
    </location>
</feature>
<organism evidence="2">
    <name type="scientific">uncultured Solirubrobacteraceae bacterium</name>
    <dbReference type="NCBI Taxonomy" id="1162706"/>
    <lineage>
        <taxon>Bacteria</taxon>
        <taxon>Bacillati</taxon>
        <taxon>Actinomycetota</taxon>
        <taxon>Thermoleophilia</taxon>
        <taxon>Solirubrobacterales</taxon>
        <taxon>Solirubrobacteraceae</taxon>
        <taxon>environmental samples</taxon>
    </lineage>
</organism>
<accession>A0A6J4TQ37</accession>
<feature type="compositionally biased region" description="Basic and acidic residues" evidence="1">
    <location>
        <begin position="546"/>
        <end position="557"/>
    </location>
</feature>
<feature type="compositionally biased region" description="Basic residues" evidence="1">
    <location>
        <begin position="11"/>
        <end position="35"/>
    </location>
</feature>
<feature type="compositionally biased region" description="Basic residues" evidence="1">
    <location>
        <begin position="622"/>
        <end position="639"/>
    </location>
</feature>
<feature type="compositionally biased region" description="Basic and acidic residues" evidence="1">
    <location>
        <begin position="524"/>
        <end position="540"/>
    </location>
</feature>
<feature type="compositionally biased region" description="Basic residues" evidence="1">
    <location>
        <begin position="678"/>
        <end position="692"/>
    </location>
</feature>
<feature type="compositionally biased region" description="Basic and acidic residues" evidence="1">
    <location>
        <begin position="227"/>
        <end position="246"/>
    </location>
</feature>
<feature type="compositionally biased region" description="Basic and acidic residues" evidence="1">
    <location>
        <begin position="87"/>
        <end position="97"/>
    </location>
</feature>
<feature type="compositionally biased region" description="Basic residues" evidence="1">
    <location>
        <begin position="380"/>
        <end position="392"/>
    </location>
</feature>
<feature type="non-terminal residue" evidence="2">
    <location>
        <position position="1"/>
    </location>
</feature>
<feature type="compositionally biased region" description="Basic and acidic residues" evidence="1">
    <location>
        <begin position="139"/>
        <end position="164"/>
    </location>
</feature>
<feature type="region of interest" description="Disordered" evidence="1">
    <location>
        <begin position="1"/>
        <end position="450"/>
    </location>
</feature>
<feature type="non-terminal residue" evidence="2">
    <location>
        <position position="692"/>
    </location>
</feature>
<dbReference type="EMBL" id="CADCVT010000394">
    <property type="protein sequence ID" value="CAA9529651.1"/>
    <property type="molecule type" value="Genomic_DNA"/>
</dbReference>
<reference evidence="2" key="1">
    <citation type="submission" date="2020-02" db="EMBL/GenBank/DDBJ databases">
        <authorList>
            <person name="Meier V. D."/>
        </authorList>
    </citation>
    <scope>NUCLEOTIDE SEQUENCE</scope>
    <source>
        <strain evidence="2">AVDCRST_MAG85</strain>
    </source>
</reference>